<dbReference type="AlphaFoldDB" id="A0A0S8GE82"/>
<evidence type="ECO:0000256" key="1">
    <source>
        <dbReference type="SAM" id="SignalP"/>
    </source>
</evidence>
<name>A0A0S8GE82_UNCT6</name>
<evidence type="ECO:0000313" key="4">
    <source>
        <dbReference type="Proteomes" id="UP000051717"/>
    </source>
</evidence>
<feature type="domain" description="FlgD/Vpr Ig-like" evidence="2">
    <location>
        <begin position="263"/>
        <end position="330"/>
    </location>
</feature>
<dbReference type="Gene3D" id="2.60.120.560">
    <property type="entry name" value="Exo-inulinase, domain 1"/>
    <property type="match status" value="1"/>
</dbReference>
<feature type="signal peptide" evidence="1">
    <location>
        <begin position="1"/>
        <end position="24"/>
    </location>
</feature>
<proteinExistence type="predicted"/>
<protein>
    <recommendedName>
        <fullName evidence="2">FlgD/Vpr Ig-like domain-containing protein</fullName>
    </recommendedName>
</protein>
<feature type="chain" id="PRO_5006646848" description="FlgD/Vpr Ig-like domain-containing protein" evidence="1">
    <location>
        <begin position="25"/>
        <end position="343"/>
    </location>
</feature>
<evidence type="ECO:0000259" key="2">
    <source>
        <dbReference type="Pfam" id="PF13860"/>
    </source>
</evidence>
<dbReference type="Pfam" id="PF13860">
    <property type="entry name" value="FlgD_ig"/>
    <property type="match status" value="1"/>
</dbReference>
<keyword evidence="1" id="KW-0732">Signal</keyword>
<gene>
    <name evidence="3" type="ORF">AMJ82_01750</name>
</gene>
<reference evidence="3 4" key="1">
    <citation type="journal article" date="2015" name="Microbiome">
        <title>Genomic resolution of linkages in carbon, nitrogen, and sulfur cycling among widespread estuary sediment bacteria.</title>
        <authorList>
            <person name="Baker B.J."/>
            <person name="Lazar C.S."/>
            <person name="Teske A.P."/>
            <person name="Dick G.J."/>
        </authorList>
    </citation>
    <scope>NUCLEOTIDE SEQUENCE [LARGE SCALE GENOMIC DNA]</scope>
    <source>
        <strain evidence="3">SM23_40</strain>
    </source>
</reference>
<dbReference type="Gene3D" id="2.60.40.4070">
    <property type="match status" value="1"/>
</dbReference>
<organism evidence="3 4">
    <name type="scientific">candidate division TA06 bacterium SM23_40</name>
    <dbReference type="NCBI Taxonomy" id="1703774"/>
    <lineage>
        <taxon>Bacteria</taxon>
        <taxon>Bacteria division TA06</taxon>
    </lineage>
</organism>
<accession>A0A0S8GE82</accession>
<comment type="caution">
    <text evidence="3">The sequence shown here is derived from an EMBL/GenBank/DDBJ whole genome shotgun (WGS) entry which is preliminary data.</text>
</comment>
<evidence type="ECO:0000313" key="3">
    <source>
        <dbReference type="EMBL" id="KPK71166.1"/>
    </source>
</evidence>
<sequence>MRSYVWVVLVAVAVGAALGGPATAQVDTLYAEYFTDGGFDITWVAAFEGDNMDVTFMAGNPSGDGWVGFIINEIAAPVGLTYSGEDTLADYSIEAQIYTRVDTTISTGSYNGILARFDTTEAGTELYYSMVSDFDSDRRLRLRLYDGSMFPIVIRDWVGGEIPGGAPTEDGWHKFELAFNADTIWAYYDDIELPDSPFIEGTLPAGHFGVYVFNFAGTDTTYCDDIIVTAAGPPVSVDTGPDVPLDLSQGLRLLPASPNPFVGSTKIGYVLPPDAVSRHVSLRVYNVAGQAVATLVDQEMAPGRHYVIWDGRDHSGRSVANGIYLVHLVTDRGVDSEKVVLVR</sequence>
<dbReference type="EMBL" id="LJUI01000007">
    <property type="protein sequence ID" value="KPK71166.1"/>
    <property type="molecule type" value="Genomic_DNA"/>
</dbReference>
<dbReference type="Proteomes" id="UP000051717">
    <property type="component" value="Unassembled WGS sequence"/>
</dbReference>
<dbReference type="InterPro" id="IPR025965">
    <property type="entry name" value="FlgD/Vpr_Ig-like"/>
</dbReference>